<dbReference type="AlphaFoldDB" id="A0A3M7SIJ2"/>
<keyword evidence="2" id="KW-1185">Reference proteome</keyword>
<dbReference type="Proteomes" id="UP000276133">
    <property type="component" value="Unassembled WGS sequence"/>
</dbReference>
<accession>A0A3M7SIJ2</accession>
<reference evidence="1 2" key="1">
    <citation type="journal article" date="2018" name="Sci. Rep.">
        <title>Genomic signatures of local adaptation to the degree of environmental predictability in rotifers.</title>
        <authorList>
            <person name="Franch-Gras L."/>
            <person name="Hahn C."/>
            <person name="Garcia-Roger E.M."/>
            <person name="Carmona M.J."/>
            <person name="Serra M."/>
            <person name="Gomez A."/>
        </authorList>
    </citation>
    <scope>NUCLEOTIDE SEQUENCE [LARGE SCALE GENOMIC DNA]</scope>
    <source>
        <strain evidence="1">HYR1</strain>
    </source>
</reference>
<name>A0A3M7SIJ2_BRAPC</name>
<protein>
    <submittedName>
        <fullName evidence="1">Uncharacterized protein</fullName>
    </submittedName>
</protein>
<comment type="caution">
    <text evidence="1">The sequence shown here is derived from an EMBL/GenBank/DDBJ whole genome shotgun (WGS) entry which is preliminary data.</text>
</comment>
<gene>
    <name evidence="1" type="ORF">BpHYR1_031096</name>
</gene>
<dbReference type="EMBL" id="REGN01001334">
    <property type="protein sequence ID" value="RNA35358.1"/>
    <property type="molecule type" value="Genomic_DNA"/>
</dbReference>
<evidence type="ECO:0000313" key="2">
    <source>
        <dbReference type="Proteomes" id="UP000276133"/>
    </source>
</evidence>
<organism evidence="1 2">
    <name type="scientific">Brachionus plicatilis</name>
    <name type="common">Marine rotifer</name>
    <name type="synonym">Brachionus muelleri</name>
    <dbReference type="NCBI Taxonomy" id="10195"/>
    <lineage>
        <taxon>Eukaryota</taxon>
        <taxon>Metazoa</taxon>
        <taxon>Spiralia</taxon>
        <taxon>Gnathifera</taxon>
        <taxon>Rotifera</taxon>
        <taxon>Eurotatoria</taxon>
        <taxon>Monogononta</taxon>
        <taxon>Pseudotrocha</taxon>
        <taxon>Ploima</taxon>
        <taxon>Brachionidae</taxon>
        <taxon>Brachionus</taxon>
    </lineage>
</organism>
<sequence>MLMHKRNICTFKKNDVCKRFNPIKFKTQINGLITAIYSFTSLITRGTELDGGVVLGECPFSVSILNE</sequence>
<proteinExistence type="predicted"/>
<evidence type="ECO:0000313" key="1">
    <source>
        <dbReference type="EMBL" id="RNA35358.1"/>
    </source>
</evidence>